<dbReference type="EMBL" id="JAWMWH010000001">
    <property type="protein sequence ID" value="MEJ6399904.1"/>
    <property type="molecule type" value="Genomic_DNA"/>
</dbReference>
<evidence type="ECO:0000313" key="1">
    <source>
        <dbReference type="EMBL" id="MEJ6399904.1"/>
    </source>
</evidence>
<evidence type="ECO:0000313" key="2">
    <source>
        <dbReference type="Proteomes" id="UP001370590"/>
    </source>
</evidence>
<keyword evidence="2" id="KW-1185">Reference proteome</keyword>
<reference evidence="1 2" key="1">
    <citation type="submission" date="2023-10" db="EMBL/GenBank/DDBJ databases">
        <title>Nicoliella lavandulae sp. nov. isolated from Lavandula angustifolia flowers.</title>
        <authorList>
            <person name="Alcantara C."/>
            <person name="Zuniga M."/>
            <person name="Landete J.M."/>
            <person name="Monedero V."/>
        </authorList>
    </citation>
    <scope>NUCLEOTIDE SEQUENCE [LARGE SCALE GENOMIC DNA]</scope>
    <source>
        <strain evidence="1 2">Es01</strain>
    </source>
</reference>
<comment type="caution">
    <text evidence="1">The sequence shown here is derived from an EMBL/GenBank/DDBJ whole genome shotgun (WGS) entry which is preliminary data.</text>
</comment>
<sequence>MFGSSAAFNMGHFANKKNDQLLANMNNDKAWNQSYRVQQFKDWQKFMNDQTAYAPNGFSLSWAPVNKRVVNYTTSPANNYFWNSLQLDSATIK</sequence>
<protein>
    <submittedName>
        <fullName evidence="1">Uncharacterized protein</fullName>
    </submittedName>
</protein>
<dbReference type="Proteomes" id="UP001370590">
    <property type="component" value="Unassembled WGS sequence"/>
</dbReference>
<dbReference type="Gene3D" id="3.10.105.10">
    <property type="entry name" value="Dipeptide-binding Protein, Domain 3"/>
    <property type="match status" value="1"/>
</dbReference>
<gene>
    <name evidence="1" type="ORF">R4146_01745</name>
</gene>
<dbReference type="SUPFAM" id="SSF53850">
    <property type="entry name" value="Periplasmic binding protein-like II"/>
    <property type="match status" value="1"/>
</dbReference>
<name>A0ABU8SJ35_9LACO</name>
<dbReference type="RefSeq" id="WP_339959737.1">
    <property type="nucleotide sequence ID" value="NZ_JAWMWH010000001.1"/>
</dbReference>
<organism evidence="1 2">
    <name type="scientific">Nicoliella lavandulae</name>
    <dbReference type="NCBI Taxonomy" id="3082954"/>
    <lineage>
        <taxon>Bacteria</taxon>
        <taxon>Bacillati</taxon>
        <taxon>Bacillota</taxon>
        <taxon>Bacilli</taxon>
        <taxon>Lactobacillales</taxon>
        <taxon>Lactobacillaceae</taxon>
        <taxon>Nicoliella</taxon>
    </lineage>
</organism>
<proteinExistence type="predicted"/>
<accession>A0ABU8SJ35</accession>